<dbReference type="RefSeq" id="WP_274200062.1">
    <property type="nucleotide sequence ID" value="NZ_JAQZAO010000003.1"/>
</dbReference>
<dbReference type="InterPro" id="IPR036397">
    <property type="entry name" value="RNaseH_sf"/>
</dbReference>
<comment type="similarity">
    <text evidence="1">Belongs to the transposase IS21/IS408/IS1162 family.</text>
</comment>
<accession>A0ABT5SUV2</accession>
<name>A0ABT5SUV2_9PSEU</name>
<keyword evidence="4" id="KW-1185">Reference proteome</keyword>
<dbReference type="PANTHER" id="PTHR35004">
    <property type="entry name" value="TRANSPOSASE RV3428C-RELATED"/>
    <property type="match status" value="1"/>
</dbReference>
<evidence type="ECO:0000313" key="3">
    <source>
        <dbReference type="EMBL" id="MDD7965523.1"/>
    </source>
</evidence>
<sequence length="473" mass="52207">MDIRRFAPLRAAGATWTEIAAEAGCDWRTARKYLSPDAPVGPPRAPSRAGTQPRLVDPFVEVIDTWLQTEPRLRASVIHERLVADYGFTGHYQRIKNYVRDARVRLELAADPSERPPALHRRFEVTAGAQAQVDWGDEGMIETPAGRRKVYSFHMTLSYSRDPFVCFTHAQDLATFFDCHRRAFAHFGGVPATIVYDRTKTVVRRHVAPRQAVPLHPQVAAFAQHYGFSIDVLAAYRPTGKGRVERQVLIAREHVLAGREFTSLVELDAAFERWVPIRRAQTHRTHGEVIGLRAARDHAALATVPARPLLVSESHLRRVGRDSMISFEGSSYSVAARADDGRATKAGQRVEVRLEATELVIRRLPLDSPNGTAIELGRHPRAGQRGQRVVDPAHWAELPDGHTRATTVEATHATSDAAAAPEVPEPAPTVRTEAMAGLAVKVVHRPLTDYDALAGLAPPQHTAERDQSLVGAA</sequence>
<feature type="domain" description="Integrase catalytic" evidence="2">
    <location>
        <begin position="112"/>
        <end position="313"/>
    </location>
</feature>
<dbReference type="EMBL" id="JAQZAO010000003">
    <property type="protein sequence ID" value="MDD7965523.1"/>
    <property type="molecule type" value="Genomic_DNA"/>
</dbReference>
<dbReference type="InterPro" id="IPR001584">
    <property type="entry name" value="Integrase_cat-core"/>
</dbReference>
<evidence type="ECO:0000313" key="4">
    <source>
        <dbReference type="Proteomes" id="UP001300763"/>
    </source>
</evidence>
<dbReference type="NCBIfam" id="NF033546">
    <property type="entry name" value="transpos_IS21"/>
    <property type="match status" value="1"/>
</dbReference>
<evidence type="ECO:0000259" key="2">
    <source>
        <dbReference type="PROSITE" id="PS50994"/>
    </source>
</evidence>
<evidence type="ECO:0000256" key="1">
    <source>
        <dbReference type="ARBA" id="ARBA00009277"/>
    </source>
</evidence>
<reference evidence="3 4" key="1">
    <citation type="submission" date="2023-02" db="EMBL/GenBank/DDBJ databases">
        <title>Genome sequencing required for Actinomycetospora new species description.</title>
        <authorList>
            <person name="Saimee Y."/>
            <person name="Duangmal K."/>
        </authorList>
    </citation>
    <scope>NUCLEOTIDE SEQUENCE [LARGE SCALE GENOMIC DNA]</scope>
    <source>
        <strain evidence="3 4">DW7H6</strain>
    </source>
</reference>
<dbReference type="Proteomes" id="UP001300763">
    <property type="component" value="Unassembled WGS sequence"/>
</dbReference>
<dbReference type="PANTHER" id="PTHR35004:SF6">
    <property type="entry name" value="TRANSPOSASE"/>
    <property type="match status" value="1"/>
</dbReference>
<dbReference type="InterPro" id="IPR012337">
    <property type="entry name" value="RNaseH-like_sf"/>
</dbReference>
<comment type="caution">
    <text evidence="3">The sequence shown here is derived from an EMBL/GenBank/DDBJ whole genome shotgun (WGS) entry which is preliminary data.</text>
</comment>
<proteinExistence type="inferred from homology"/>
<dbReference type="PROSITE" id="PS50994">
    <property type="entry name" value="INTEGRASE"/>
    <property type="match status" value="1"/>
</dbReference>
<dbReference type="Pfam" id="PF22483">
    <property type="entry name" value="Mu-transpos_C_2"/>
    <property type="match status" value="1"/>
</dbReference>
<dbReference type="SUPFAM" id="SSF53098">
    <property type="entry name" value="Ribonuclease H-like"/>
    <property type="match status" value="1"/>
</dbReference>
<dbReference type="Gene3D" id="3.30.420.10">
    <property type="entry name" value="Ribonuclease H-like superfamily/Ribonuclease H"/>
    <property type="match status" value="1"/>
</dbReference>
<dbReference type="InterPro" id="IPR054353">
    <property type="entry name" value="IstA-like_C"/>
</dbReference>
<organism evidence="3 4">
    <name type="scientific">Actinomycetospora lemnae</name>
    <dbReference type="NCBI Taxonomy" id="3019891"/>
    <lineage>
        <taxon>Bacteria</taxon>
        <taxon>Bacillati</taxon>
        <taxon>Actinomycetota</taxon>
        <taxon>Actinomycetes</taxon>
        <taxon>Pseudonocardiales</taxon>
        <taxon>Pseudonocardiaceae</taxon>
        <taxon>Actinomycetospora</taxon>
    </lineage>
</organism>
<protein>
    <submittedName>
        <fullName evidence="3">IS21 family transposase</fullName>
    </submittedName>
</protein>
<dbReference type="Pfam" id="PF00665">
    <property type="entry name" value="rve"/>
    <property type="match status" value="1"/>
</dbReference>
<gene>
    <name evidence="3" type="primary">istA</name>
    <name evidence="3" type="ORF">PGB27_09180</name>
</gene>